<feature type="compositionally biased region" description="Acidic residues" evidence="1">
    <location>
        <begin position="61"/>
        <end position="70"/>
    </location>
</feature>
<keyword evidence="3" id="KW-1185">Reference proteome</keyword>
<dbReference type="AlphaFoldDB" id="A0A1V9WYS4"/>
<sequence length="398" mass="42336">MGSKDSMCGRADQAPQGQIEAPGKDDTKETGSFTTEAKSSAVDEGIVTISSPDAELSGAAGEEEVTEAYEDEPTYPCICEHLENNGRPSHGPEEDQVPSMAAVRRFWLKKSMEGADLLMRYQVGNNSLLAAGRSGDTATEAGRSAFANLVAAGDVPRGPAGQPWSSSSSVACRDSGNSSVASSSSSRSSGPSCCTFSQHPEPPHHLSRPSPTRVAEPGGPVRSPVRLTPMQDSSKGAPPASNPTTDSASARVDPASPTNSISRKPLTGVSKVDTLERNRIDAIEDEHKYETLDHGARPGYYSEDEGICCTNIHSTLAKKAKELVRPYQKGDHPRDRPPIPAKPPRPSLIKATRAPSTSTIVSVQFADEGISDRESNYRENLDLVKEVKTAAQQGNDRI</sequence>
<evidence type="ECO:0000313" key="3">
    <source>
        <dbReference type="Proteomes" id="UP000192247"/>
    </source>
</evidence>
<name>A0A1V9WYS4_9ACAR</name>
<gene>
    <name evidence="2" type="ORF">BIW11_14241</name>
</gene>
<feature type="compositionally biased region" description="Basic and acidic residues" evidence="1">
    <location>
        <begin position="326"/>
        <end position="337"/>
    </location>
</feature>
<evidence type="ECO:0000313" key="2">
    <source>
        <dbReference type="EMBL" id="OQR66311.1"/>
    </source>
</evidence>
<protein>
    <submittedName>
        <fullName evidence="2">Fyve</fullName>
    </submittedName>
</protein>
<comment type="caution">
    <text evidence="2">The sequence shown here is derived from an EMBL/GenBank/DDBJ whole genome shotgun (WGS) entry which is preliminary data.</text>
</comment>
<dbReference type="InParanoid" id="A0A1V9WYS4"/>
<feature type="non-terminal residue" evidence="2">
    <location>
        <position position="398"/>
    </location>
</feature>
<reference evidence="2 3" key="1">
    <citation type="journal article" date="2017" name="Gigascience">
        <title>Draft genome of the honey bee ectoparasitic mite, Tropilaelaps mercedesae, is shaped by the parasitic life history.</title>
        <authorList>
            <person name="Dong X."/>
            <person name="Armstrong S.D."/>
            <person name="Xia D."/>
            <person name="Makepeace B.L."/>
            <person name="Darby A.C."/>
            <person name="Kadowaki T."/>
        </authorList>
    </citation>
    <scope>NUCLEOTIDE SEQUENCE [LARGE SCALE GENOMIC DNA]</scope>
    <source>
        <strain evidence="2">Wuxi-XJTLU</strain>
    </source>
</reference>
<evidence type="ECO:0000256" key="1">
    <source>
        <dbReference type="SAM" id="MobiDB-lite"/>
    </source>
</evidence>
<feature type="region of interest" description="Disordered" evidence="1">
    <location>
        <begin position="155"/>
        <end position="272"/>
    </location>
</feature>
<feature type="compositionally biased region" description="Low complexity" evidence="1">
    <location>
        <begin position="175"/>
        <end position="192"/>
    </location>
</feature>
<accession>A0A1V9WYS4</accession>
<feature type="region of interest" description="Disordered" evidence="1">
    <location>
        <begin position="1"/>
        <end position="70"/>
    </location>
</feature>
<feature type="region of interest" description="Disordered" evidence="1">
    <location>
        <begin position="326"/>
        <end position="355"/>
    </location>
</feature>
<dbReference type="Proteomes" id="UP000192247">
    <property type="component" value="Unassembled WGS sequence"/>
</dbReference>
<dbReference type="EMBL" id="MNPL01032989">
    <property type="protein sequence ID" value="OQR66311.1"/>
    <property type="molecule type" value="Genomic_DNA"/>
</dbReference>
<organism evidence="2 3">
    <name type="scientific">Tropilaelaps mercedesae</name>
    <dbReference type="NCBI Taxonomy" id="418985"/>
    <lineage>
        <taxon>Eukaryota</taxon>
        <taxon>Metazoa</taxon>
        <taxon>Ecdysozoa</taxon>
        <taxon>Arthropoda</taxon>
        <taxon>Chelicerata</taxon>
        <taxon>Arachnida</taxon>
        <taxon>Acari</taxon>
        <taxon>Parasitiformes</taxon>
        <taxon>Mesostigmata</taxon>
        <taxon>Gamasina</taxon>
        <taxon>Dermanyssoidea</taxon>
        <taxon>Laelapidae</taxon>
        <taxon>Tropilaelaps</taxon>
    </lineage>
</organism>
<proteinExistence type="predicted"/>